<keyword evidence="5 7" id="KW-1133">Transmembrane helix</keyword>
<keyword evidence="10" id="KW-1185">Reference proteome</keyword>
<dbReference type="GO" id="GO:0005886">
    <property type="term" value="C:plasma membrane"/>
    <property type="evidence" value="ECO:0007669"/>
    <property type="project" value="UniProtKB-SubCell"/>
</dbReference>
<reference evidence="9 10" key="1">
    <citation type="submission" date="2020-05" db="EMBL/GenBank/DDBJ databases">
        <title>Parvularcula mediterraneae sp. nov., isolated from polypropylene straw from shallow seawater of the seashore of Laganas in Zakynthos island, Greece.</title>
        <authorList>
            <person name="Szabo I."/>
            <person name="Al-Omari J."/>
            <person name="Rado J."/>
            <person name="Szerdahelyi G.S."/>
        </authorList>
    </citation>
    <scope>NUCLEOTIDE SEQUENCE [LARGE SCALE GENOMIC DNA]</scope>
    <source>
        <strain evidence="9 10">ZS-1/3</strain>
    </source>
</reference>
<dbReference type="PANTHER" id="PTHR30353">
    <property type="entry name" value="INNER MEMBRANE PROTEIN DEDA-RELATED"/>
    <property type="match status" value="1"/>
</dbReference>
<evidence type="ECO:0000313" key="10">
    <source>
        <dbReference type="Proteomes" id="UP000536835"/>
    </source>
</evidence>
<comment type="similarity">
    <text evidence="2 7">Belongs to the DedA family.</text>
</comment>
<dbReference type="InterPro" id="IPR032818">
    <property type="entry name" value="DedA-like"/>
</dbReference>
<dbReference type="PANTHER" id="PTHR30353:SF15">
    <property type="entry name" value="INNER MEMBRANE PROTEIN YABI"/>
    <property type="match status" value="1"/>
</dbReference>
<dbReference type="EMBL" id="JABFCX010000003">
    <property type="protein sequence ID" value="NNU17012.1"/>
    <property type="molecule type" value="Genomic_DNA"/>
</dbReference>
<keyword evidence="4 7" id="KW-0812">Transmembrane</keyword>
<dbReference type="Proteomes" id="UP000536835">
    <property type="component" value="Unassembled WGS sequence"/>
</dbReference>
<evidence type="ECO:0000256" key="6">
    <source>
        <dbReference type="ARBA" id="ARBA00023136"/>
    </source>
</evidence>
<sequence length="195" mass="20767">MDAGALTEASQAMQGHLWAVYLGIFFGPFVQEDAAVIGGASLAAAGMVGQPLAVLIVLLAGLSVSDLWKYWIGAAARTHPWARKQAEGPRVRKAGELCRNRLGQAVFVARFVPGTRIALYIAAGYFKAPFPRFAVFIVASAILLIGAVYLLLKLLGELIGDRAIFIVSLGMLSVLAVFILAKVIASRLSRRKTAA</sequence>
<dbReference type="AlphaFoldDB" id="A0A7Y3RMV3"/>
<comment type="caution">
    <text evidence="9">The sequence shown here is derived from an EMBL/GenBank/DDBJ whole genome shotgun (WGS) entry which is preliminary data.</text>
</comment>
<protein>
    <recommendedName>
        <fullName evidence="8">VTT domain-containing protein</fullName>
    </recommendedName>
</protein>
<evidence type="ECO:0000256" key="2">
    <source>
        <dbReference type="ARBA" id="ARBA00010792"/>
    </source>
</evidence>
<dbReference type="Pfam" id="PF09335">
    <property type="entry name" value="VTT_dom"/>
    <property type="match status" value="1"/>
</dbReference>
<dbReference type="InterPro" id="IPR032816">
    <property type="entry name" value="VTT_dom"/>
</dbReference>
<evidence type="ECO:0000256" key="7">
    <source>
        <dbReference type="RuleBase" id="RU367016"/>
    </source>
</evidence>
<evidence type="ECO:0000313" key="9">
    <source>
        <dbReference type="EMBL" id="NNU17012.1"/>
    </source>
</evidence>
<evidence type="ECO:0000256" key="4">
    <source>
        <dbReference type="ARBA" id="ARBA00022692"/>
    </source>
</evidence>
<comment type="subcellular location">
    <subcellularLocation>
        <location evidence="1 7">Cell membrane</location>
        <topology evidence="1 7">Multi-pass membrane protein</topology>
    </subcellularLocation>
</comment>
<evidence type="ECO:0000256" key="1">
    <source>
        <dbReference type="ARBA" id="ARBA00004651"/>
    </source>
</evidence>
<accession>A0A7Y3RMV3</accession>
<feature type="transmembrane region" description="Helical" evidence="7">
    <location>
        <begin position="164"/>
        <end position="185"/>
    </location>
</feature>
<keyword evidence="3 7" id="KW-1003">Cell membrane</keyword>
<gene>
    <name evidence="9" type="ORF">HK107_11840</name>
</gene>
<evidence type="ECO:0000259" key="8">
    <source>
        <dbReference type="Pfam" id="PF09335"/>
    </source>
</evidence>
<proteinExistence type="inferred from homology"/>
<dbReference type="RefSeq" id="WP_173200027.1">
    <property type="nucleotide sequence ID" value="NZ_JABFCX010000003.1"/>
</dbReference>
<evidence type="ECO:0000256" key="5">
    <source>
        <dbReference type="ARBA" id="ARBA00022989"/>
    </source>
</evidence>
<feature type="domain" description="VTT" evidence="8">
    <location>
        <begin position="41"/>
        <end position="148"/>
    </location>
</feature>
<name>A0A7Y3RMV3_9PROT</name>
<feature type="transmembrane region" description="Helical" evidence="7">
    <location>
        <begin position="12"/>
        <end position="30"/>
    </location>
</feature>
<organism evidence="9 10">
    <name type="scientific">Parvularcula mediterranea</name>
    <dbReference type="NCBI Taxonomy" id="2732508"/>
    <lineage>
        <taxon>Bacteria</taxon>
        <taxon>Pseudomonadati</taxon>
        <taxon>Pseudomonadota</taxon>
        <taxon>Alphaproteobacteria</taxon>
        <taxon>Parvularculales</taxon>
        <taxon>Parvularculaceae</taxon>
        <taxon>Parvularcula</taxon>
    </lineage>
</organism>
<evidence type="ECO:0000256" key="3">
    <source>
        <dbReference type="ARBA" id="ARBA00022475"/>
    </source>
</evidence>
<keyword evidence="6 7" id="KW-0472">Membrane</keyword>
<feature type="transmembrane region" description="Helical" evidence="7">
    <location>
        <begin position="42"/>
        <end position="62"/>
    </location>
</feature>
<feature type="transmembrane region" description="Helical" evidence="7">
    <location>
        <begin position="133"/>
        <end position="152"/>
    </location>
</feature>